<dbReference type="EMBL" id="JAAVLN010000002">
    <property type="protein sequence ID" value="NKC04255.1"/>
    <property type="molecule type" value="Genomic_DNA"/>
</dbReference>
<proteinExistence type="predicted"/>
<evidence type="ECO:0000313" key="2">
    <source>
        <dbReference type="EMBL" id="NKC04255.1"/>
    </source>
</evidence>
<sequence length="234" mass="25784">MFEVDLTAAQLQQHIDDWLEYRYHEREHGGLKKRTPNAVAQASNAVIRRVDERALDTLLMPVAGKNGLRKMTKQGIKDNGLHYVAGSIMVGTEVFCRRDPLDMGKMYVFAADGGMFLDVALCPELAGVNPQDYVKAQKDIAADIVRQREREIKADIRELKKGPSGIERTIRLAKRKVAEKAGQTANVIQLPKREEQHTTPAIAAALDAATLPQMGVPVKAAERKGGGAARSHHT</sequence>
<dbReference type="InterPro" id="IPR015378">
    <property type="entry name" value="Transposase-like_Mu_C"/>
</dbReference>
<evidence type="ECO:0000259" key="1">
    <source>
        <dbReference type="Pfam" id="PF09299"/>
    </source>
</evidence>
<dbReference type="Pfam" id="PF09299">
    <property type="entry name" value="Mu-transpos_C"/>
    <property type="match status" value="1"/>
</dbReference>
<protein>
    <recommendedName>
        <fullName evidence="1">Transposase-like Mu C-terminal domain-containing protein</fullName>
    </recommendedName>
</protein>
<reference evidence="2 3" key="1">
    <citation type="submission" date="2020-03" db="EMBL/GenBank/DDBJ databases">
        <title>Whole genome sequencing of clinical and environmental type strains of Ochrobactrum.</title>
        <authorList>
            <person name="Dharne M."/>
        </authorList>
    </citation>
    <scope>NUCLEOTIDE SEQUENCE [LARGE SCALE GENOMIC DNA]</scope>
    <source>
        <strain evidence="2 3">CIP 109452</strain>
    </source>
</reference>
<keyword evidence="3" id="KW-1185">Reference proteome</keyword>
<comment type="caution">
    <text evidence="2">The sequence shown here is derived from an EMBL/GenBank/DDBJ whole genome shotgun (WGS) entry which is preliminary data.</text>
</comment>
<evidence type="ECO:0000313" key="3">
    <source>
        <dbReference type="Proteomes" id="UP000704467"/>
    </source>
</evidence>
<dbReference type="Proteomes" id="UP000704467">
    <property type="component" value="Unassembled WGS sequence"/>
</dbReference>
<name>A0ABX1DQ85_9HYPH</name>
<gene>
    <name evidence="2" type="ORF">HED55_16485</name>
</gene>
<organism evidence="2 3">
    <name type="scientific">Brucella haematophila</name>
    <dbReference type="NCBI Taxonomy" id="419474"/>
    <lineage>
        <taxon>Bacteria</taxon>
        <taxon>Pseudomonadati</taxon>
        <taxon>Pseudomonadota</taxon>
        <taxon>Alphaproteobacteria</taxon>
        <taxon>Hyphomicrobiales</taxon>
        <taxon>Brucellaceae</taxon>
        <taxon>Brucella/Ochrobactrum group</taxon>
        <taxon>Brucella</taxon>
    </lineage>
</organism>
<accession>A0ABX1DQ85</accession>
<feature type="domain" description="Transposase-like Mu C-terminal" evidence="1">
    <location>
        <begin position="57"/>
        <end position="117"/>
    </location>
</feature>